<feature type="chain" id="PRO_5045201872" description="Extracellular membrane protein CFEM domain-containing protein" evidence="1">
    <location>
        <begin position="17"/>
        <end position="171"/>
    </location>
</feature>
<evidence type="ECO:0000313" key="2">
    <source>
        <dbReference type="EMBL" id="KAL1409584.1"/>
    </source>
</evidence>
<proteinExistence type="predicted"/>
<evidence type="ECO:0000313" key="3">
    <source>
        <dbReference type="Proteomes" id="UP001565368"/>
    </source>
</evidence>
<evidence type="ECO:0008006" key="4">
    <source>
        <dbReference type="Google" id="ProtNLM"/>
    </source>
</evidence>
<accession>A0ABR3Q4C8</accession>
<name>A0ABR3Q4C8_9TREE</name>
<protein>
    <recommendedName>
        <fullName evidence="4">Extracellular membrane protein CFEM domain-containing protein</fullName>
    </recommendedName>
</protein>
<dbReference type="EMBL" id="JBBXJM010000003">
    <property type="protein sequence ID" value="KAL1409584.1"/>
    <property type="molecule type" value="Genomic_DNA"/>
</dbReference>
<dbReference type="GeneID" id="95984619"/>
<evidence type="ECO:0000256" key="1">
    <source>
        <dbReference type="SAM" id="SignalP"/>
    </source>
</evidence>
<keyword evidence="1" id="KW-0732">Signal</keyword>
<sequence>MRAVLLIAAIASTLSAASLLPRQGLPAGAAPAACVSQCDKFNLATGCNYTNPAGCTQFCKQSNFDILAGCLKCWYESQGVGGDLYTNTVNALAASCGALGTPVQAGGGAATGGAAGTGAGTSAGGAAAAGTSAAAGAGASASPSAQPKSGAGAVAVPVALVGAAWAVAAVL</sequence>
<gene>
    <name evidence="2" type="ORF">Q8F55_003576</name>
</gene>
<feature type="signal peptide" evidence="1">
    <location>
        <begin position="1"/>
        <end position="16"/>
    </location>
</feature>
<organism evidence="2 3">
    <name type="scientific">Vanrija albida</name>
    <dbReference type="NCBI Taxonomy" id="181172"/>
    <lineage>
        <taxon>Eukaryota</taxon>
        <taxon>Fungi</taxon>
        <taxon>Dikarya</taxon>
        <taxon>Basidiomycota</taxon>
        <taxon>Agaricomycotina</taxon>
        <taxon>Tremellomycetes</taxon>
        <taxon>Trichosporonales</taxon>
        <taxon>Trichosporonaceae</taxon>
        <taxon>Vanrija</taxon>
    </lineage>
</organism>
<dbReference type="RefSeq" id="XP_069209528.1">
    <property type="nucleotide sequence ID" value="XM_069352110.1"/>
</dbReference>
<reference evidence="2 3" key="1">
    <citation type="submission" date="2023-08" db="EMBL/GenBank/DDBJ databases">
        <title>Annotated Genome Sequence of Vanrija albida AlHP1.</title>
        <authorList>
            <person name="Herzog R."/>
        </authorList>
    </citation>
    <scope>NUCLEOTIDE SEQUENCE [LARGE SCALE GENOMIC DNA]</scope>
    <source>
        <strain evidence="2 3">AlHP1</strain>
    </source>
</reference>
<dbReference type="Proteomes" id="UP001565368">
    <property type="component" value="Unassembled WGS sequence"/>
</dbReference>
<keyword evidence="3" id="KW-1185">Reference proteome</keyword>
<comment type="caution">
    <text evidence="2">The sequence shown here is derived from an EMBL/GenBank/DDBJ whole genome shotgun (WGS) entry which is preliminary data.</text>
</comment>